<dbReference type="VEuPathDB" id="FungiDB:CDV56_108329"/>
<evidence type="ECO:0000256" key="1">
    <source>
        <dbReference type="ARBA" id="ARBA00000900"/>
    </source>
</evidence>
<evidence type="ECO:0008006" key="19">
    <source>
        <dbReference type="Google" id="ProtNLM"/>
    </source>
</evidence>
<dbReference type="InterPro" id="IPR036869">
    <property type="entry name" value="J_dom_sf"/>
</dbReference>
<dbReference type="GO" id="GO:0005789">
    <property type="term" value="C:endoplasmic reticulum membrane"/>
    <property type="evidence" value="ECO:0007669"/>
    <property type="project" value="UniProtKB-SubCell"/>
</dbReference>
<keyword evidence="11" id="KW-0413">Isomerase</keyword>
<comment type="similarity">
    <text evidence="6">Belongs to the ubiquitin conjugation factor E4 family.</text>
</comment>
<dbReference type="InterPro" id="IPR019474">
    <property type="entry name" value="Ub_conjug_fac_E4_core"/>
</dbReference>
<dbReference type="EMBL" id="NKHU02000065">
    <property type="protein sequence ID" value="RHZ58860.1"/>
    <property type="molecule type" value="Genomic_DNA"/>
</dbReference>
<dbReference type="CDD" id="cd16657">
    <property type="entry name" value="RING-Ubox_UBE4A"/>
    <property type="match status" value="1"/>
</dbReference>
<dbReference type="Proteomes" id="UP000215305">
    <property type="component" value="Unassembled WGS sequence"/>
</dbReference>
<feature type="coiled-coil region" evidence="13">
    <location>
        <begin position="840"/>
        <end position="867"/>
    </location>
</feature>
<organism evidence="17 18">
    <name type="scientific">Aspergillus thermomutatus</name>
    <name type="common">Neosartorya pseudofischeri</name>
    <dbReference type="NCBI Taxonomy" id="41047"/>
    <lineage>
        <taxon>Eukaryota</taxon>
        <taxon>Fungi</taxon>
        <taxon>Dikarya</taxon>
        <taxon>Ascomycota</taxon>
        <taxon>Pezizomycotina</taxon>
        <taxon>Eurotiomycetes</taxon>
        <taxon>Eurotiomycetidae</taxon>
        <taxon>Eurotiales</taxon>
        <taxon>Aspergillaceae</taxon>
        <taxon>Aspergillus</taxon>
        <taxon>Aspergillus subgen. Fumigati</taxon>
    </lineage>
</organism>
<evidence type="ECO:0000256" key="9">
    <source>
        <dbReference type="ARBA" id="ARBA00022786"/>
    </source>
</evidence>
<feature type="compositionally biased region" description="Basic and acidic residues" evidence="14">
    <location>
        <begin position="16"/>
        <end position="31"/>
    </location>
</feature>
<evidence type="ECO:0000256" key="14">
    <source>
        <dbReference type="SAM" id="MobiDB-lite"/>
    </source>
</evidence>
<protein>
    <recommendedName>
        <fullName evidence="19">U-box domain-containing protein</fullName>
    </recommendedName>
</protein>
<evidence type="ECO:0000256" key="7">
    <source>
        <dbReference type="ARBA" id="ARBA00022490"/>
    </source>
</evidence>
<keyword evidence="11" id="KW-0697">Rotamase</keyword>
<dbReference type="PROSITE" id="PS50076">
    <property type="entry name" value="DNAJ_2"/>
    <property type="match status" value="1"/>
</dbReference>
<feature type="region of interest" description="Disordered" evidence="14">
    <location>
        <begin position="1133"/>
        <end position="1152"/>
    </location>
</feature>
<dbReference type="CDD" id="cd06257">
    <property type="entry name" value="DnaJ"/>
    <property type="match status" value="1"/>
</dbReference>
<dbReference type="FunFam" id="3.30.40.10:FF:000055">
    <property type="entry name" value="Ubiquitin conjugation factor e4 a"/>
    <property type="match status" value="1"/>
</dbReference>
<comment type="catalytic activity">
    <reaction evidence="1">
        <text>S-ubiquitinyl-[E2 ubiquitin-conjugating enzyme]-L-cysteine + [acceptor protein]-L-lysine = [E2 ubiquitin-conjugating enzyme]-L-cysteine + N(6)-ubiquitinyl-[acceptor protein]-L-lysine.</text>
        <dbReference type="EC" id="2.3.2.27"/>
    </reaction>
</comment>
<dbReference type="InterPro" id="IPR001623">
    <property type="entry name" value="DnaJ_domain"/>
</dbReference>
<dbReference type="GO" id="GO:0000151">
    <property type="term" value="C:ubiquitin ligase complex"/>
    <property type="evidence" value="ECO:0007669"/>
    <property type="project" value="InterPro"/>
</dbReference>
<dbReference type="Pfam" id="PF04564">
    <property type="entry name" value="U-box"/>
    <property type="match status" value="1"/>
</dbReference>
<feature type="region of interest" description="Disordered" evidence="14">
    <location>
        <begin position="111"/>
        <end position="137"/>
    </location>
</feature>
<dbReference type="Pfam" id="PF00226">
    <property type="entry name" value="DnaJ"/>
    <property type="match status" value="1"/>
</dbReference>
<feature type="compositionally biased region" description="Polar residues" evidence="14">
    <location>
        <begin position="376"/>
        <end position="398"/>
    </location>
</feature>
<dbReference type="InterPro" id="IPR045132">
    <property type="entry name" value="UBE4"/>
</dbReference>
<dbReference type="PRINTS" id="PR00625">
    <property type="entry name" value="JDOMAIN"/>
</dbReference>
<dbReference type="GO" id="GO:0034450">
    <property type="term" value="F:ubiquitin-ubiquitin ligase activity"/>
    <property type="evidence" value="ECO:0007669"/>
    <property type="project" value="InterPro"/>
</dbReference>
<dbReference type="SUPFAM" id="SSF57850">
    <property type="entry name" value="RING/U-box"/>
    <property type="match status" value="1"/>
</dbReference>
<evidence type="ECO:0000256" key="2">
    <source>
        <dbReference type="ARBA" id="ARBA00004123"/>
    </source>
</evidence>
<evidence type="ECO:0000256" key="8">
    <source>
        <dbReference type="ARBA" id="ARBA00022679"/>
    </source>
</evidence>
<dbReference type="SUPFAM" id="SSF46565">
    <property type="entry name" value="Chaperone J-domain"/>
    <property type="match status" value="1"/>
</dbReference>
<evidence type="ECO:0000256" key="10">
    <source>
        <dbReference type="ARBA" id="ARBA00022824"/>
    </source>
</evidence>
<dbReference type="PANTHER" id="PTHR13931">
    <property type="entry name" value="UBIQUITINATION FACTOR E4"/>
    <property type="match status" value="1"/>
</dbReference>
<sequence length="1781" mass="200321">MPSASASGVDNGGSARSREHNQGNQDRKYTAEQKAAVIRIRKCSSTAYYEILSLEKSASDGEIKKAYRKLSLLTHPDKNGYEGADEAFKMVSRAFQVLSDPDKKSKFDKFGGDPDSRFTPSAGPSGASPFGGFGGGGFPRSAGAGGPMFEEEISPEELFNRFFNGGFGGGGFSPFGGPQFVFNMGGGPGFRVHQFGGPRPRRRPREASAQAEAAPSGWATFQSLLPLILLFVLPLLSSLFSGSSSPSGPSYRFDAAVPPHTLQRTTPKYNINYFVNPSDVEDYSAKKLRQLDTKVEVDYITKLRYECESEVHARDRMMQEAQGWFFPDIRNKRLAKLGTPSSSSQNAAAPETASTEPPTPSQPSPSSQQTFVAPQPQINISSAPRSQTSSPRPELQQSEGKRIKITPSTSATPAPDRSLSATPVSSTPPPTRAEESIESFEDRTLSAVFKLSLREDRQRDIHGHRLIYLPGLRSELEDQGREPRIETTVLDQALLEAASNAQQKPLDYLLPCWRRISRLHKGFRRAREDDPKFGVICEARRLCMSYCIFAITMPEMFGLEPSERSPLKPYLLLDPEDDKGVDLEFLGEAVKRFEEDESIKPAFIAAVEEMSRDLAAMTINDDYKPYLTALRNLVGNPVIAAAITESSFFNESRDPALFEKDTLLGPWFRLSPLQSNVTMTYFSSPKTRDQSYILNAQRSMRMMQQMLGSDLFDVINHIIRANKEARDRVLDWFAAALNINHKRRAMQVDPTTVSSDGFMFNLTTCLDKLCEPFMDATFTKIDRIDAGYLHRNPRVDMKDETKINADQHASDAFYSKQEEGTSNFITEIFFLTVAAHHYGSESLTAKLDQLEKDLRHMEGTIRRFELERHRWISNPVQLRVFEQALKKYKDKLDLGLALKYSLQGVLFDDQWQARSMLFMRYVIVWLLRLVSGVNFPKEPIKLPLPEQQPEVFKCLPEYFVDDIVSNFKFIMWCMPQIITATQGDELVMLCITFLESSDYIKNPYLKAGLISILFRGTWPRPGGARGVLVDLLNSFPFANEYLLHAVMKFYIEAEHTGTHTQFFDKFNIRYEIFQIIKCIWPNTLYRNKLYNQSKQNLDFFVRFVNLLLNDVTYVLDESFGAFITIHDTQVELSRNGNNMDPQERQQKEEQLASAQRNAKSYMQLTNETVAMLKLFTEALADSFTMPEIVQRLADMLDYNLDAMVGPKSSSLRVDNLQEYGFNPRALLSEIVDVYLNLMTKENFIIAVARDGRSYKPANFQKAADILRKWSLKSPEELRQWEQLQTKVRAAKEADEQAEEDLGEIPDEFLDPLIYTLMEDPVILPGSRVSIDRSTLRSHLLSDPHDPFNRAPLKMEDVTPDTDLKAKIEAFKTERLTARRQPLTQTVTDSMDTQANMGSAFSSFLGSLPPLRDFILPTPQAYTALLNIFQYFPVFSLVQWAVSWHPAGKGSYQSSWLNLPGKLGWFIMEVVGPVNLLYILCKLPPTLNIASLPLSNKLVASLYVIHYINRAIISPFFAAPSMSPMHATVVTMAVLFNWLNSTCLAGWLVGYHVPVLGYQTDGAVSGPLGGWSSRYSPATHFLPCLGMVLFTAGMLGNIHSERTLFRLRREAAEKRDAAKKSDNEITQDEDEDHPTFIQASSSSMDANANANANGKKNKYAKVYVIPPARGVFRSILYPHYAFEWLEWLGFALVGTAVFPARQALITGAYASPPLQIAPWLRPAAAFAEKLQVPLPLPAVVFVVNAVANMLPHARWGRKWYVEKFGERAVAGRGAAVPCCSWL</sequence>
<keyword evidence="8" id="KW-0808">Transferase</keyword>
<dbReference type="GO" id="GO:0006511">
    <property type="term" value="P:ubiquitin-dependent protein catabolic process"/>
    <property type="evidence" value="ECO:0007669"/>
    <property type="project" value="InterPro"/>
</dbReference>
<evidence type="ECO:0000259" key="16">
    <source>
        <dbReference type="PROSITE" id="PS51698"/>
    </source>
</evidence>
<evidence type="ECO:0000313" key="17">
    <source>
        <dbReference type="EMBL" id="RHZ58860.1"/>
    </source>
</evidence>
<feature type="domain" description="U-box" evidence="16">
    <location>
        <begin position="1303"/>
        <end position="1377"/>
    </location>
</feature>
<dbReference type="STRING" id="41047.A0A397HEN6"/>
<dbReference type="PROSITE" id="PS51698">
    <property type="entry name" value="U_BOX"/>
    <property type="match status" value="1"/>
</dbReference>
<accession>A0A397HEN6</accession>
<dbReference type="PROSITE" id="PS00636">
    <property type="entry name" value="DNAJ_1"/>
    <property type="match status" value="1"/>
</dbReference>
<comment type="pathway">
    <text evidence="5">Protein modification; protein ubiquitination.</text>
</comment>
<dbReference type="UniPathway" id="UPA00143"/>
<dbReference type="GO" id="GO:0003755">
    <property type="term" value="F:peptidyl-prolyl cis-trans isomerase activity"/>
    <property type="evidence" value="ECO:0007669"/>
    <property type="project" value="UniProtKB-KW"/>
</dbReference>
<dbReference type="RefSeq" id="XP_026615565.1">
    <property type="nucleotide sequence ID" value="XM_026761948.1"/>
</dbReference>
<gene>
    <name evidence="17" type="ORF">CDV56_108329</name>
</gene>
<keyword evidence="12" id="KW-0539">Nucleus</keyword>
<comment type="caution">
    <text evidence="17">The sequence shown here is derived from an EMBL/GenBank/DDBJ whole genome shotgun (WGS) entry which is preliminary data.</text>
</comment>
<evidence type="ECO:0000256" key="13">
    <source>
        <dbReference type="SAM" id="Coils"/>
    </source>
</evidence>
<dbReference type="InterPro" id="IPR013083">
    <property type="entry name" value="Znf_RING/FYVE/PHD"/>
</dbReference>
<dbReference type="Pfam" id="PF10408">
    <property type="entry name" value="Ufd2P_core"/>
    <property type="match status" value="1"/>
</dbReference>
<dbReference type="SMART" id="SM00271">
    <property type="entry name" value="DnaJ"/>
    <property type="match status" value="1"/>
</dbReference>
<dbReference type="Pfam" id="PF09320">
    <property type="entry name" value="DUF1977"/>
    <property type="match status" value="1"/>
</dbReference>
<keyword evidence="7" id="KW-0963">Cytoplasm</keyword>
<dbReference type="GO" id="GO:0000209">
    <property type="term" value="P:protein polyubiquitination"/>
    <property type="evidence" value="ECO:0007669"/>
    <property type="project" value="TreeGrafter"/>
</dbReference>
<evidence type="ECO:0000256" key="11">
    <source>
        <dbReference type="ARBA" id="ARBA00023110"/>
    </source>
</evidence>
<dbReference type="OrthoDB" id="20295at2759"/>
<evidence type="ECO:0000256" key="3">
    <source>
        <dbReference type="ARBA" id="ARBA00004389"/>
    </source>
</evidence>
<dbReference type="GeneID" id="38130303"/>
<feature type="region of interest" description="Disordered" evidence="14">
    <location>
        <begin position="1"/>
        <end position="32"/>
    </location>
</feature>
<dbReference type="GO" id="GO:0005634">
    <property type="term" value="C:nucleus"/>
    <property type="evidence" value="ECO:0007669"/>
    <property type="project" value="UniProtKB-SubCell"/>
</dbReference>
<dbReference type="SMART" id="SM00504">
    <property type="entry name" value="Ubox"/>
    <property type="match status" value="1"/>
</dbReference>
<keyword evidence="18" id="KW-1185">Reference proteome</keyword>
<feature type="region of interest" description="Disordered" evidence="14">
    <location>
        <begin position="336"/>
        <end position="439"/>
    </location>
</feature>
<dbReference type="Gene3D" id="3.30.40.10">
    <property type="entry name" value="Zinc/RING finger domain, C3HC4 (zinc finger)"/>
    <property type="match status" value="1"/>
</dbReference>
<keyword evidence="9" id="KW-0833">Ubl conjugation pathway</keyword>
<dbReference type="Gene3D" id="1.10.287.110">
    <property type="entry name" value="DnaJ domain"/>
    <property type="match status" value="1"/>
</dbReference>
<proteinExistence type="inferred from homology"/>
<dbReference type="GO" id="GO:0036503">
    <property type="term" value="P:ERAD pathway"/>
    <property type="evidence" value="ECO:0007669"/>
    <property type="project" value="InterPro"/>
</dbReference>
<feature type="compositionally biased region" description="Low complexity" evidence="14">
    <location>
        <begin position="347"/>
        <end position="356"/>
    </location>
</feature>
<dbReference type="InterPro" id="IPR003613">
    <property type="entry name" value="Ubox_domain"/>
</dbReference>
<dbReference type="FunFam" id="1.10.287.110:FF:000069">
    <property type="entry name" value="ER associated DnaJ chaperone"/>
    <property type="match status" value="1"/>
</dbReference>
<evidence type="ECO:0000256" key="6">
    <source>
        <dbReference type="ARBA" id="ARBA00007434"/>
    </source>
</evidence>
<feature type="domain" description="J" evidence="15">
    <location>
        <begin position="47"/>
        <end position="111"/>
    </location>
</feature>
<dbReference type="PROSITE" id="PS50244">
    <property type="entry name" value="S5A_REDUCTASE"/>
    <property type="match status" value="1"/>
</dbReference>
<name>A0A397HEN6_ASPTH</name>
<dbReference type="PANTHER" id="PTHR13931:SF2">
    <property type="entry name" value="UBIQUITIN CONJUGATION FACTOR E4 B"/>
    <property type="match status" value="1"/>
</dbReference>
<keyword evidence="13" id="KW-0175">Coiled coil</keyword>
<evidence type="ECO:0000256" key="12">
    <source>
        <dbReference type="ARBA" id="ARBA00023242"/>
    </source>
</evidence>
<feature type="compositionally biased region" description="Basic and acidic residues" evidence="14">
    <location>
        <begin position="1141"/>
        <end position="1150"/>
    </location>
</feature>
<dbReference type="InterPro" id="IPR018253">
    <property type="entry name" value="DnaJ_domain_CS"/>
</dbReference>
<evidence type="ECO:0000256" key="5">
    <source>
        <dbReference type="ARBA" id="ARBA00004906"/>
    </source>
</evidence>
<comment type="subcellular location">
    <subcellularLocation>
        <location evidence="4">Cytoplasm</location>
    </subcellularLocation>
    <subcellularLocation>
        <location evidence="3">Endoplasmic reticulum membrane</location>
        <topology evidence="3">Single-pass membrane protein</topology>
    </subcellularLocation>
    <subcellularLocation>
        <location evidence="2">Nucleus</location>
    </subcellularLocation>
</comment>
<keyword evidence="10" id="KW-0256">Endoplasmic reticulum</keyword>
<reference evidence="17" key="1">
    <citation type="submission" date="2018-08" db="EMBL/GenBank/DDBJ databases">
        <title>Draft genome sequence of azole-resistant Aspergillus thermomutatus (Neosartorya pseudofischeri) strain HMR AF 39, isolated from a human nasal aspirate.</title>
        <authorList>
            <person name="Parent-Michaud M."/>
            <person name="Dufresne P.J."/>
            <person name="Fournier E."/>
            <person name="Martineau C."/>
            <person name="Moreira S."/>
            <person name="Perkins V."/>
            <person name="De Repentigny L."/>
            <person name="Dufresne S.F."/>
        </authorList>
    </citation>
    <scope>NUCLEOTIDE SEQUENCE [LARGE SCALE GENOMIC DNA]</scope>
    <source>
        <strain evidence="17">HMR AF 39</strain>
    </source>
</reference>
<evidence type="ECO:0000313" key="18">
    <source>
        <dbReference type="Proteomes" id="UP000215305"/>
    </source>
</evidence>
<evidence type="ECO:0000256" key="4">
    <source>
        <dbReference type="ARBA" id="ARBA00004496"/>
    </source>
</evidence>
<evidence type="ECO:0000259" key="15">
    <source>
        <dbReference type="PROSITE" id="PS50076"/>
    </source>
</evidence>
<dbReference type="InterPro" id="IPR015399">
    <property type="entry name" value="DUF1977_DnaJ-like"/>
</dbReference>